<accession>A0AAU9J3D2</accession>
<dbReference type="EMBL" id="CAJZBQ010000024">
    <property type="protein sequence ID" value="CAG9320236.1"/>
    <property type="molecule type" value="Genomic_DNA"/>
</dbReference>
<evidence type="ECO:0000313" key="8">
    <source>
        <dbReference type="EMBL" id="CAG9320236.1"/>
    </source>
</evidence>
<dbReference type="AlphaFoldDB" id="A0AAU9J3D2"/>
<dbReference type="InterPro" id="IPR029021">
    <property type="entry name" value="Prot-tyrosine_phosphatase-like"/>
</dbReference>
<evidence type="ECO:0000256" key="4">
    <source>
        <dbReference type="ARBA" id="ARBA00047761"/>
    </source>
</evidence>
<dbReference type="InterPro" id="IPR000340">
    <property type="entry name" value="Dual-sp_phosphatase_cat-dom"/>
</dbReference>
<sequence length="164" mass="18389">MEAITFSQAMAATLVPMHEIDHNLFLGGLGAGGNEALLKRTGIKFVVQLLENTQIAPRFPGITYHFIQIQDSPAENISRHLPDALKFIHRHLKHNQKVLVHCAAGVSRSASVVISYIMAKNNTSFLKALQYVRNKRNCVLPNEGFRRQLEGMNLSTLRGYLRIL</sequence>
<evidence type="ECO:0000256" key="2">
    <source>
        <dbReference type="ARBA" id="ARBA00022801"/>
    </source>
</evidence>
<dbReference type="InterPro" id="IPR020422">
    <property type="entry name" value="TYR_PHOSPHATASE_DUAL_dom"/>
</dbReference>
<dbReference type="GO" id="GO:0004725">
    <property type="term" value="F:protein tyrosine phosphatase activity"/>
    <property type="evidence" value="ECO:0007669"/>
    <property type="project" value="TreeGrafter"/>
</dbReference>
<comment type="similarity">
    <text evidence="1">Belongs to the protein-tyrosine phosphatase family. Non-receptor class dual specificity subfamily.</text>
</comment>
<reference evidence="8" key="1">
    <citation type="submission" date="2021-09" db="EMBL/GenBank/DDBJ databases">
        <authorList>
            <consortium name="AG Swart"/>
            <person name="Singh M."/>
            <person name="Singh A."/>
            <person name="Seah K."/>
            <person name="Emmerich C."/>
        </authorList>
    </citation>
    <scope>NUCLEOTIDE SEQUENCE</scope>
    <source>
        <strain evidence="8">ATCC30299</strain>
    </source>
</reference>
<comment type="catalytic activity">
    <reaction evidence="4">
        <text>O-phospho-L-seryl-[protein] + H2O = L-seryl-[protein] + phosphate</text>
        <dbReference type="Rhea" id="RHEA:20629"/>
        <dbReference type="Rhea" id="RHEA-COMP:9863"/>
        <dbReference type="Rhea" id="RHEA-COMP:11604"/>
        <dbReference type="ChEBI" id="CHEBI:15377"/>
        <dbReference type="ChEBI" id="CHEBI:29999"/>
        <dbReference type="ChEBI" id="CHEBI:43474"/>
        <dbReference type="ChEBI" id="CHEBI:83421"/>
        <dbReference type="EC" id="3.1.3.16"/>
    </reaction>
</comment>
<evidence type="ECO:0000256" key="1">
    <source>
        <dbReference type="ARBA" id="ARBA00008601"/>
    </source>
</evidence>
<evidence type="ECO:0000259" key="6">
    <source>
        <dbReference type="PROSITE" id="PS50054"/>
    </source>
</evidence>
<name>A0AAU9J3D2_9CILI</name>
<gene>
    <name evidence="8" type="ORF">BSTOLATCC_MIC25467</name>
</gene>
<dbReference type="InterPro" id="IPR016130">
    <property type="entry name" value="Tyr_Pase_AS"/>
</dbReference>
<evidence type="ECO:0000256" key="3">
    <source>
        <dbReference type="ARBA" id="ARBA00022912"/>
    </source>
</evidence>
<dbReference type="CDD" id="cd14498">
    <property type="entry name" value="DSP"/>
    <property type="match status" value="1"/>
</dbReference>
<evidence type="ECO:0008006" key="10">
    <source>
        <dbReference type="Google" id="ProtNLM"/>
    </source>
</evidence>
<dbReference type="GO" id="GO:0007165">
    <property type="term" value="P:signal transduction"/>
    <property type="evidence" value="ECO:0007669"/>
    <property type="project" value="TreeGrafter"/>
</dbReference>
<dbReference type="PROSITE" id="PS50056">
    <property type="entry name" value="TYR_PHOSPHATASE_2"/>
    <property type="match status" value="1"/>
</dbReference>
<comment type="caution">
    <text evidence="8">The sequence shown here is derived from an EMBL/GenBank/DDBJ whole genome shotgun (WGS) entry which is preliminary data.</text>
</comment>
<protein>
    <recommendedName>
        <fullName evidence="10">Dual specificity protein phosphatase</fullName>
    </recommendedName>
</protein>
<dbReference type="PANTHER" id="PTHR45948">
    <property type="entry name" value="DUAL SPECIFICITY PROTEIN PHOSPHATASE DDB_G0269404-RELATED"/>
    <property type="match status" value="1"/>
</dbReference>
<feature type="domain" description="Tyrosine specific protein phosphatases" evidence="7">
    <location>
        <begin position="79"/>
        <end position="136"/>
    </location>
</feature>
<organism evidence="8 9">
    <name type="scientific">Blepharisma stoltei</name>
    <dbReference type="NCBI Taxonomy" id="1481888"/>
    <lineage>
        <taxon>Eukaryota</taxon>
        <taxon>Sar</taxon>
        <taxon>Alveolata</taxon>
        <taxon>Ciliophora</taxon>
        <taxon>Postciliodesmatophora</taxon>
        <taxon>Heterotrichea</taxon>
        <taxon>Heterotrichida</taxon>
        <taxon>Blepharismidae</taxon>
        <taxon>Blepharisma</taxon>
    </lineage>
</organism>
<dbReference type="GO" id="GO:0005829">
    <property type="term" value="C:cytosol"/>
    <property type="evidence" value="ECO:0007669"/>
    <property type="project" value="TreeGrafter"/>
</dbReference>
<keyword evidence="3" id="KW-0904">Protein phosphatase</keyword>
<comment type="catalytic activity">
    <reaction evidence="5">
        <text>O-phospho-L-threonyl-[protein] + H2O = L-threonyl-[protein] + phosphate</text>
        <dbReference type="Rhea" id="RHEA:47004"/>
        <dbReference type="Rhea" id="RHEA-COMP:11060"/>
        <dbReference type="Rhea" id="RHEA-COMP:11605"/>
        <dbReference type="ChEBI" id="CHEBI:15377"/>
        <dbReference type="ChEBI" id="CHEBI:30013"/>
        <dbReference type="ChEBI" id="CHEBI:43474"/>
        <dbReference type="ChEBI" id="CHEBI:61977"/>
        <dbReference type="EC" id="3.1.3.16"/>
    </reaction>
</comment>
<dbReference type="InterPro" id="IPR000387">
    <property type="entry name" value="Tyr_Pase_dom"/>
</dbReference>
<keyword evidence="9" id="KW-1185">Reference proteome</keyword>
<dbReference type="Pfam" id="PF00782">
    <property type="entry name" value="DSPc"/>
    <property type="match status" value="1"/>
</dbReference>
<dbReference type="GO" id="GO:0004722">
    <property type="term" value="F:protein serine/threonine phosphatase activity"/>
    <property type="evidence" value="ECO:0007669"/>
    <property type="project" value="UniProtKB-EC"/>
</dbReference>
<feature type="domain" description="Tyrosine-protein phosphatase" evidence="6">
    <location>
        <begin position="15"/>
        <end position="158"/>
    </location>
</feature>
<dbReference type="SUPFAM" id="SSF52799">
    <property type="entry name" value="(Phosphotyrosine protein) phosphatases II"/>
    <property type="match status" value="1"/>
</dbReference>
<dbReference type="PROSITE" id="PS00383">
    <property type="entry name" value="TYR_PHOSPHATASE_1"/>
    <property type="match status" value="1"/>
</dbReference>
<keyword evidence="2" id="KW-0378">Hydrolase</keyword>
<dbReference type="SMART" id="SM00195">
    <property type="entry name" value="DSPc"/>
    <property type="match status" value="1"/>
</dbReference>
<dbReference type="Proteomes" id="UP001162131">
    <property type="component" value="Unassembled WGS sequence"/>
</dbReference>
<evidence type="ECO:0000256" key="5">
    <source>
        <dbReference type="ARBA" id="ARBA00048336"/>
    </source>
</evidence>
<proteinExistence type="inferred from homology"/>
<dbReference type="PROSITE" id="PS50054">
    <property type="entry name" value="TYR_PHOSPHATASE_DUAL"/>
    <property type="match status" value="1"/>
</dbReference>
<dbReference type="Gene3D" id="3.90.190.10">
    <property type="entry name" value="Protein tyrosine phosphatase superfamily"/>
    <property type="match status" value="1"/>
</dbReference>
<evidence type="ECO:0000259" key="7">
    <source>
        <dbReference type="PROSITE" id="PS50056"/>
    </source>
</evidence>
<evidence type="ECO:0000313" key="9">
    <source>
        <dbReference type="Proteomes" id="UP001162131"/>
    </source>
</evidence>
<dbReference type="PANTHER" id="PTHR45948:SF2">
    <property type="entry name" value="DUAL SPECIFICITY PROTEIN PHOSPHATASE"/>
    <property type="match status" value="1"/>
</dbReference>